<evidence type="ECO:0000313" key="3">
    <source>
        <dbReference type="Proteomes" id="UP000034354"/>
    </source>
</evidence>
<accession>A0A0G1MFT3</accession>
<sequence>MPGFLILLDQSIDLYKKHFALLAGYMAWLLLPYATLVLFSLPTPSLLTSTLSSISLFSQALIGLWLGVLIPLVVNEVVLKKPKINLVILQNKAWSILPSVIFVAILELAVFLGGFILLIIPSLIFWVWFAMAQLAVTLDNKKGLAAMSWSRELVRGRFWETAWRILAGPFLISLTFNLAILILLIVLALIFQIPTSQIFSETPPLWADIISMVIQTFSLPIILIYYTLLYLNLSKTKTSPQDETTTVPEKI</sequence>
<evidence type="ECO:0008006" key="4">
    <source>
        <dbReference type="Google" id="ProtNLM"/>
    </source>
</evidence>
<keyword evidence="1" id="KW-0472">Membrane</keyword>
<protein>
    <recommendedName>
        <fullName evidence="4">Glycerophosphoryl diester phosphodiesterase membrane domain-containing protein</fullName>
    </recommendedName>
</protein>
<evidence type="ECO:0000313" key="2">
    <source>
        <dbReference type="EMBL" id="KKU06962.1"/>
    </source>
</evidence>
<keyword evidence="1" id="KW-0812">Transmembrane</keyword>
<name>A0A0G1MFT3_9BACT</name>
<organism evidence="2 3">
    <name type="scientific">Candidatus Uhrbacteria bacterium GW2011_GWE2_45_35</name>
    <dbReference type="NCBI Taxonomy" id="1618993"/>
    <lineage>
        <taxon>Bacteria</taxon>
        <taxon>Candidatus Uhriibacteriota</taxon>
    </lineage>
</organism>
<keyword evidence="1" id="KW-1133">Transmembrane helix</keyword>
<feature type="transmembrane region" description="Helical" evidence="1">
    <location>
        <begin position="53"/>
        <end position="74"/>
    </location>
</feature>
<proteinExistence type="predicted"/>
<dbReference type="AlphaFoldDB" id="A0A0G1MFT3"/>
<feature type="transmembrane region" description="Helical" evidence="1">
    <location>
        <begin position="95"/>
        <end position="117"/>
    </location>
</feature>
<comment type="caution">
    <text evidence="2">The sequence shown here is derived from an EMBL/GenBank/DDBJ whole genome shotgun (WGS) entry which is preliminary data.</text>
</comment>
<evidence type="ECO:0000256" key="1">
    <source>
        <dbReference type="SAM" id="Phobius"/>
    </source>
</evidence>
<feature type="transmembrane region" description="Helical" evidence="1">
    <location>
        <begin position="20"/>
        <end position="41"/>
    </location>
</feature>
<dbReference type="Proteomes" id="UP000034354">
    <property type="component" value="Unassembled WGS sequence"/>
</dbReference>
<dbReference type="EMBL" id="LCKW01000037">
    <property type="protein sequence ID" value="KKU06962.1"/>
    <property type="molecule type" value="Genomic_DNA"/>
</dbReference>
<dbReference type="STRING" id="1618993.UX09_C0037G0008"/>
<gene>
    <name evidence="2" type="ORF">UX09_C0037G0008</name>
</gene>
<feature type="transmembrane region" description="Helical" evidence="1">
    <location>
        <begin position="205"/>
        <end position="231"/>
    </location>
</feature>
<reference evidence="2 3" key="1">
    <citation type="journal article" date="2015" name="Nature">
        <title>rRNA introns, odd ribosomes, and small enigmatic genomes across a large radiation of phyla.</title>
        <authorList>
            <person name="Brown C.T."/>
            <person name="Hug L.A."/>
            <person name="Thomas B.C."/>
            <person name="Sharon I."/>
            <person name="Castelle C.J."/>
            <person name="Singh A."/>
            <person name="Wilkins M.J."/>
            <person name="Williams K.H."/>
            <person name="Banfield J.F."/>
        </authorList>
    </citation>
    <scope>NUCLEOTIDE SEQUENCE [LARGE SCALE GENOMIC DNA]</scope>
</reference>
<feature type="transmembrane region" description="Helical" evidence="1">
    <location>
        <begin position="161"/>
        <end position="193"/>
    </location>
</feature>